<dbReference type="AlphaFoldDB" id="A0A1W1Z4D2"/>
<organism evidence="3 4">
    <name type="scientific">Cellulophaga tyrosinoxydans</name>
    <dbReference type="NCBI Taxonomy" id="504486"/>
    <lineage>
        <taxon>Bacteria</taxon>
        <taxon>Pseudomonadati</taxon>
        <taxon>Bacteroidota</taxon>
        <taxon>Flavobacteriia</taxon>
        <taxon>Flavobacteriales</taxon>
        <taxon>Flavobacteriaceae</taxon>
        <taxon>Cellulophaga</taxon>
    </lineage>
</organism>
<dbReference type="PANTHER" id="PTHR47505">
    <property type="entry name" value="DNA UTILIZATION PROTEIN YHGH"/>
    <property type="match status" value="1"/>
</dbReference>
<evidence type="ECO:0000259" key="2">
    <source>
        <dbReference type="Pfam" id="PF00156"/>
    </source>
</evidence>
<accession>A0A1W1Z4D2</accession>
<dbReference type="Pfam" id="PF00156">
    <property type="entry name" value="Pribosyltran"/>
    <property type="match status" value="1"/>
</dbReference>
<protein>
    <submittedName>
        <fullName evidence="3">ComF family protein</fullName>
    </submittedName>
</protein>
<keyword evidence="4" id="KW-1185">Reference proteome</keyword>
<dbReference type="InterPro" id="IPR029057">
    <property type="entry name" value="PRTase-like"/>
</dbReference>
<evidence type="ECO:0000313" key="3">
    <source>
        <dbReference type="EMBL" id="SMC43224.1"/>
    </source>
</evidence>
<dbReference type="EMBL" id="FWXO01000001">
    <property type="protein sequence ID" value="SMC43224.1"/>
    <property type="molecule type" value="Genomic_DNA"/>
</dbReference>
<proteinExistence type="inferred from homology"/>
<dbReference type="InterPro" id="IPR051910">
    <property type="entry name" value="ComF/GntX_DNA_util-trans"/>
</dbReference>
<comment type="similarity">
    <text evidence="1">Belongs to the ComF/GntX family.</text>
</comment>
<feature type="domain" description="Phosphoribosyltransferase" evidence="2">
    <location>
        <begin position="139"/>
        <end position="220"/>
    </location>
</feature>
<dbReference type="STRING" id="504486.SAMN05660703_1117"/>
<dbReference type="Gene3D" id="3.40.50.2020">
    <property type="match status" value="1"/>
</dbReference>
<reference evidence="3 4" key="1">
    <citation type="submission" date="2017-04" db="EMBL/GenBank/DDBJ databases">
        <authorList>
            <person name="Afonso C.L."/>
            <person name="Miller P.J."/>
            <person name="Scott M.A."/>
            <person name="Spackman E."/>
            <person name="Goraichik I."/>
            <person name="Dimitrov K.M."/>
            <person name="Suarez D.L."/>
            <person name="Swayne D.E."/>
        </authorList>
    </citation>
    <scope>NUCLEOTIDE SEQUENCE [LARGE SCALE GENOMIC DNA]</scope>
    <source>
        <strain evidence="3 4">DSM 21164</strain>
    </source>
</reference>
<dbReference type="CDD" id="cd06223">
    <property type="entry name" value="PRTases_typeI"/>
    <property type="match status" value="1"/>
</dbReference>
<sequence length="234" mass="26768">MHIRFSKILNDIHSILVPEGCFGCNAHLSKGERLLCTVCRNQLPLTEYNYNDENPFDSIFYGRVPIKKANSFLFFTENGIVKNIIHHLKYKNQEQIGAFLGEWCGAIISENNPPKIDMIIPVPLHKKKLKKRGYNQVSQFAQKIADHLNTHYEENGLIKLKNTKTQTKKDRFFRWQSNQNLYEVNPNMSFKNKSILLVDDVVTTGATLEACAKAFDNVEGVTIYALTMAIVSKT</sequence>
<evidence type="ECO:0000256" key="1">
    <source>
        <dbReference type="ARBA" id="ARBA00008007"/>
    </source>
</evidence>
<dbReference type="SUPFAM" id="SSF53271">
    <property type="entry name" value="PRTase-like"/>
    <property type="match status" value="1"/>
</dbReference>
<gene>
    <name evidence="3" type="ORF">SAMN05660703_1117</name>
</gene>
<dbReference type="PANTHER" id="PTHR47505:SF1">
    <property type="entry name" value="DNA UTILIZATION PROTEIN YHGH"/>
    <property type="match status" value="1"/>
</dbReference>
<dbReference type="Proteomes" id="UP000192360">
    <property type="component" value="Unassembled WGS sequence"/>
</dbReference>
<name>A0A1W1Z4D2_9FLAO</name>
<dbReference type="InterPro" id="IPR000836">
    <property type="entry name" value="PRTase_dom"/>
</dbReference>
<dbReference type="OrthoDB" id="9779910at2"/>
<dbReference type="RefSeq" id="WP_084060391.1">
    <property type="nucleotide sequence ID" value="NZ_FWXO01000001.1"/>
</dbReference>
<evidence type="ECO:0000313" key="4">
    <source>
        <dbReference type="Proteomes" id="UP000192360"/>
    </source>
</evidence>